<evidence type="ECO:0000313" key="4">
    <source>
        <dbReference type="EMBL" id="PPR04776.1"/>
    </source>
</evidence>
<organism evidence="4 5">
    <name type="scientific">Panaeolus cyanescens</name>
    <dbReference type="NCBI Taxonomy" id="181874"/>
    <lineage>
        <taxon>Eukaryota</taxon>
        <taxon>Fungi</taxon>
        <taxon>Dikarya</taxon>
        <taxon>Basidiomycota</taxon>
        <taxon>Agaricomycotina</taxon>
        <taxon>Agaricomycetes</taxon>
        <taxon>Agaricomycetidae</taxon>
        <taxon>Agaricales</taxon>
        <taxon>Agaricineae</taxon>
        <taxon>Galeropsidaceae</taxon>
        <taxon>Panaeolus</taxon>
    </lineage>
</organism>
<feature type="domain" description="DUF6535" evidence="3">
    <location>
        <begin position="103"/>
        <end position="276"/>
    </location>
</feature>
<dbReference type="AlphaFoldDB" id="A0A409YP52"/>
<evidence type="ECO:0000313" key="5">
    <source>
        <dbReference type="Proteomes" id="UP000284842"/>
    </source>
</evidence>
<feature type="region of interest" description="Disordered" evidence="1">
    <location>
        <begin position="902"/>
        <end position="926"/>
    </location>
</feature>
<reference evidence="4 5" key="1">
    <citation type="journal article" date="2018" name="Evol. Lett.">
        <title>Horizontal gene cluster transfer increased hallucinogenic mushroom diversity.</title>
        <authorList>
            <person name="Reynolds H.T."/>
            <person name="Vijayakumar V."/>
            <person name="Gluck-Thaler E."/>
            <person name="Korotkin H.B."/>
            <person name="Matheny P.B."/>
            <person name="Slot J.C."/>
        </authorList>
    </citation>
    <scope>NUCLEOTIDE SEQUENCE [LARGE SCALE GENOMIC DNA]</scope>
    <source>
        <strain evidence="4 5">2629</strain>
    </source>
</reference>
<feature type="transmembrane region" description="Helical" evidence="2">
    <location>
        <begin position="282"/>
        <end position="311"/>
    </location>
</feature>
<keyword evidence="2" id="KW-0472">Membrane</keyword>
<feature type="compositionally biased region" description="Polar residues" evidence="1">
    <location>
        <begin position="902"/>
        <end position="915"/>
    </location>
</feature>
<name>A0A409YP52_9AGAR</name>
<dbReference type="InterPro" id="IPR045338">
    <property type="entry name" value="DUF6535"/>
</dbReference>
<evidence type="ECO:0000259" key="3">
    <source>
        <dbReference type="Pfam" id="PF20153"/>
    </source>
</evidence>
<protein>
    <recommendedName>
        <fullName evidence="3">DUF6535 domain-containing protein</fullName>
    </recommendedName>
</protein>
<proteinExistence type="predicted"/>
<keyword evidence="2" id="KW-1133">Transmembrane helix</keyword>
<feature type="compositionally biased region" description="Gly residues" evidence="1">
    <location>
        <begin position="19"/>
        <end position="29"/>
    </location>
</feature>
<feature type="region of interest" description="Disordered" evidence="1">
    <location>
        <begin position="1"/>
        <end position="69"/>
    </location>
</feature>
<feature type="compositionally biased region" description="Basic and acidic residues" evidence="1">
    <location>
        <begin position="814"/>
        <end position="825"/>
    </location>
</feature>
<evidence type="ECO:0000256" key="2">
    <source>
        <dbReference type="SAM" id="Phobius"/>
    </source>
</evidence>
<feature type="transmembrane region" description="Helical" evidence="2">
    <location>
        <begin position="197"/>
        <end position="220"/>
    </location>
</feature>
<feature type="region of interest" description="Disordered" evidence="1">
    <location>
        <begin position="778"/>
        <end position="866"/>
    </location>
</feature>
<dbReference type="InParanoid" id="A0A409YP52"/>
<feature type="compositionally biased region" description="Basic and acidic residues" evidence="1">
    <location>
        <begin position="48"/>
        <end position="69"/>
    </location>
</feature>
<sequence>MDTMDQDRTQPSKGSANGLSGGSHPGGTTGIEEIPKFDANNQDVEGAGLRRDAKVPPEPVARDMEPQSKFDGMDYPSWLGFNPLKKLDEPFTFPFPPVEGDPWEKVSRTVKLHDDHMCDGWVEEIQNILIFAGLFSAVVTAFAVETQKLLQPDPNVLTVRLLTQITNQLATNTSTSSTPDIGTQNLDISFQTRRINAFIFISLILALGTALIGILALQWIRSYKRQELRSHQDQLSIRQSRYQALMDWKVPQIITALPILLQVALVLFFIGLVDMLKSLDSIIATITGVVVGIILALVLFTTVVPAIYIWLIHHTYSRKPTPIPPYCSPQSWLFYQLSVFINGLWWLLCGQFGLRQKVVASWDDFHLRAVPHHPERSFNHWLSPALGWVFQNLTTHDSFCAAYHCFQTLSKRDIAEEIVMDYLWKGQVQKQLHDYNQLQPASYFAVLSLYVLQFRFQNRAPPRDLHLYSMELGLRAMICNKPRYDKDGNRKPIPFPTKFMLKLEPGSSKGLNKLEGTSHYLNIMLVKLTSAGTGDNLWRQFEVFWDTIVKIQGTPIAEDSLHGLQDWIRSVPLRHCETDRVRLRTCIITLVAYFPLKSKTSVSASRFCNSDAILKLLDAFMDNAEVQDMWVQTINNWPESLSMLDYWDLFLVSLRIDKKYWVLGSKYERLSQLEQELLNTGQLSMELPRAVSTTPRPQSRLTVGHRRILTMFTPSVRTSRATLPFTSQETPAPGHLIHHDMNTIAPESMSGNPPQNRISIYSIPLSHQDDQTYYSSLSLPEDTHDQLGNNQESSQGSISIFVDKNPTDLNTGSDRPDQSPIERHFSSFTEKATSSSIHIPQTPPYPLTGSPTLDHPSPPSSPGPFNHFLDPITWAIEVPAATSIEENQTSWVVRDPENIHHISSTPQSATQNGLSSPVHDHTRTSS</sequence>
<comment type="caution">
    <text evidence="4">The sequence shown here is derived from an EMBL/GenBank/DDBJ whole genome shotgun (WGS) entry which is preliminary data.</text>
</comment>
<dbReference type="OrthoDB" id="3219854at2759"/>
<dbReference type="Proteomes" id="UP000284842">
    <property type="component" value="Unassembled WGS sequence"/>
</dbReference>
<dbReference type="Pfam" id="PF20153">
    <property type="entry name" value="DUF6535"/>
    <property type="match status" value="1"/>
</dbReference>
<gene>
    <name evidence="4" type="ORF">CVT24_007092</name>
</gene>
<feature type="transmembrane region" description="Helical" evidence="2">
    <location>
        <begin position="332"/>
        <end position="348"/>
    </location>
</feature>
<feature type="compositionally biased region" description="Polar residues" evidence="1">
    <location>
        <begin position="786"/>
        <end position="798"/>
    </location>
</feature>
<feature type="transmembrane region" description="Helical" evidence="2">
    <location>
        <begin position="250"/>
        <end position="270"/>
    </location>
</feature>
<feature type="compositionally biased region" description="Polar residues" evidence="1">
    <location>
        <begin position="826"/>
        <end position="839"/>
    </location>
</feature>
<accession>A0A409YP52</accession>
<keyword evidence="2" id="KW-0812">Transmembrane</keyword>
<keyword evidence="5" id="KW-1185">Reference proteome</keyword>
<evidence type="ECO:0000256" key="1">
    <source>
        <dbReference type="SAM" id="MobiDB-lite"/>
    </source>
</evidence>
<dbReference type="EMBL" id="NHTK01000893">
    <property type="protein sequence ID" value="PPR04776.1"/>
    <property type="molecule type" value="Genomic_DNA"/>
</dbReference>
<feature type="compositionally biased region" description="Basic and acidic residues" evidence="1">
    <location>
        <begin position="1"/>
        <end position="10"/>
    </location>
</feature>